<evidence type="ECO:0000256" key="11">
    <source>
        <dbReference type="PROSITE-ProRule" id="PRU00043"/>
    </source>
</evidence>
<proteinExistence type="predicted"/>
<dbReference type="PANTHER" id="PTHR24027">
    <property type="entry name" value="CADHERIN-23"/>
    <property type="match status" value="1"/>
</dbReference>
<feature type="domain" description="Cadherin" evidence="15">
    <location>
        <begin position="474"/>
        <end position="577"/>
    </location>
</feature>
<keyword evidence="3 13" id="KW-0812">Transmembrane</keyword>
<dbReference type="Gene3D" id="2.60.40.60">
    <property type="entry name" value="Cadherins"/>
    <property type="match status" value="7"/>
</dbReference>
<dbReference type="InterPro" id="IPR013164">
    <property type="entry name" value="Cadherin_N"/>
</dbReference>
<dbReference type="CDD" id="cd11304">
    <property type="entry name" value="Cadherin_repeat"/>
    <property type="match status" value="7"/>
</dbReference>
<keyword evidence="4 14" id="KW-0732">Signal</keyword>
<dbReference type="InterPro" id="IPR039808">
    <property type="entry name" value="Cadherin"/>
</dbReference>
<name>A0ABD3X5L7_SINWO</name>
<protein>
    <recommendedName>
        <fullName evidence="15">Cadherin domain-containing protein</fullName>
    </recommendedName>
</protein>
<feature type="signal peptide" evidence="14">
    <location>
        <begin position="1"/>
        <end position="20"/>
    </location>
</feature>
<gene>
    <name evidence="16" type="ORF">ACJMK2_032531</name>
</gene>
<keyword evidence="5" id="KW-0677">Repeat</keyword>
<evidence type="ECO:0000256" key="13">
    <source>
        <dbReference type="SAM" id="Phobius"/>
    </source>
</evidence>
<feature type="domain" description="Cadherin" evidence="15">
    <location>
        <begin position="685"/>
        <end position="794"/>
    </location>
</feature>
<dbReference type="FunFam" id="2.60.40.60:FF:000015">
    <property type="entry name" value="FAT atypical cadherin 1"/>
    <property type="match status" value="1"/>
</dbReference>
<dbReference type="GO" id="GO:0005886">
    <property type="term" value="C:plasma membrane"/>
    <property type="evidence" value="ECO:0007669"/>
    <property type="project" value="UniProtKB-SubCell"/>
</dbReference>
<evidence type="ECO:0000256" key="12">
    <source>
        <dbReference type="SAM" id="MobiDB-lite"/>
    </source>
</evidence>
<keyword evidence="10" id="KW-0325">Glycoprotein</keyword>
<evidence type="ECO:0000256" key="4">
    <source>
        <dbReference type="ARBA" id="ARBA00022729"/>
    </source>
</evidence>
<accession>A0ABD3X5L7</accession>
<evidence type="ECO:0000256" key="9">
    <source>
        <dbReference type="ARBA" id="ARBA00023136"/>
    </source>
</evidence>
<dbReference type="PROSITE" id="PS00232">
    <property type="entry name" value="CADHERIN_1"/>
    <property type="match status" value="3"/>
</dbReference>
<dbReference type="InterPro" id="IPR015919">
    <property type="entry name" value="Cadherin-like_sf"/>
</dbReference>
<evidence type="ECO:0000256" key="1">
    <source>
        <dbReference type="ARBA" id="ARBA00004251"/>
    </source>
</evidence>
<dbReference type="SMART" id="SM00112">
    <property type="entry name" value="CA"/>
    <property type="match status" value="7"/>
</dbReference>
<dbReference type="SUPFAM" id="SSF49313">
    <property type="entry name" value="Cadherin-like"/>
    <property type="match status" value="7"/>
</dbReference>
<comment type="subcellular location">
    <subcellularLocation>
        <location evidence="1">Cell membrane</location>
        <topology evidence="1">Single-pass type I membrane protein</topology>
    </subcellularLocation>
</comment>
<dbReference type="InterPro" id="IPR002126">
    <property type="entry name" value="Cadherin-like_dom"/>
</dbReference>
<dbReference type="PANTHER" id="PTHR24027:SF438">
    <property type="entry name" value="CADHERIN 23"/>
    <property type="match status" value="1"/>
</dbReference>
<feature type="domain" description="Cadherin" evidence="15">
    <location>
        <begin position="372"/>
        <end position="473"/>
    </location>
</feature>
<keyword evidence="2" id="KW-1003">Cell membrane</keyword>
<dbReference type="InterPro" id="IPR020894">
    <property type="entry name" value="Cadherin_CS"/>
</dbReference>
<dbReference type="AlphaFoldDB" id="A0ABD3X5L7"/>
<keyword evidence="7" id="KW-0130">Cell adhesion</keyword>
<feature type="region of interest" description="Disordered" evidence="12">
    <location>
        <begin position="912"/>
        <end position="937"/>
    </location>
</feature>
<evidence type="ECO:0000256" key="10">
    <source>
        <dbReference type="ARBA" id="ARBA00023180"/>
    </source>
</evidence>
<feature type="region of interest" description="Disordered" evidence="12">
    <location>
        <begin position="958"/>
        <end position="1005"/>
    </location>
</feature>
<dbReference type="EMBL" id="JBJQND010000004">
    <property type="protein sequence ID" value="KAL3880283.1"/>
    <property type="molecule type" value="Genomic_DNA"/>
</dbReference>
<keyword evidence="8 13" id="KW-1133">Transmembrane helix</keyword>
<keyword evidence="17" id="KW-1185">Reference proteome</keyword>
<keyword evidence="6 11" id="KW-0106">Calcium</keyword>
<dbReference type="FunFam" id="2.60.40.60:FF:000004">
    <property type="entry name" value="Protocadherin 1 gamma 2"/>
    <property type="match status" value="1"/>
</dbReference>
<comment type="caution">
    <text evidence="16">The sequence shown here is derived from an EMBL/GenBank/DDBJ whole genome shotgun (WGS) entry which is preliminary data.</text>
</comment>
<evidence type="ECO:0000313" key="17">
    <source>
        <dbReference type="Proteomes" id="UP001634394"/>
    </source>
</evidence>
<dbReference type="Pfam" id="PF08266">
    <property type="entry name" value="Cadherin_2"/>
    <property type="match status" value="1"/>
</dbReference>
<evidence type="ECO:0000256" key="2">
    <source>
        <dbReference type="ARBA" id="ARBA00022475"/>
    </source>
</evidence>
<evidence type="ECO:0000259" key="15">
    <source>
        <dbReference type="PROSITE" id="PS50268"/>
    </source>
</evidence>
<evidence type="ECO:0000256" key="8">
    <source>
        <dbReference type="ARBA" id="ARBA00022989"/>
    </source>
</evidence>
<keyword evidence="9 13" id="KW-0472">Membrane</keyword>
<feature type="domain" description="Cadherin" evidence="15">
    <location>
        <begin position="250"/>
        <end position="359"/>
    </location>
</feature>
<dbReference type="FunFam" id="2.60.40.60:FF:000007">
    <property type="entry name" value="Protocadherin alpha 2"/>
    <property type="match status" value="1"/>
</dbReference>
<feature type="chain" id="PRO_5044791573" description="Cadherin domain-containing protein" evidence="14">
    <location>
        <begin position="21"/>
        <end position="1144"/>
    </location>
</feature>
<dbReference type="PROSITE" id="PS50268">
    <property type="entry name" value="CADHERIN_2"/>
    <property type="match status" value="7"/>
</dbReference>
<dbReference type="PRINTS" id="PR00205">
    <property type="entry name" value="CADHERIN"/>
</dbReference>
<dbReference type="GO" id="GO:0005509">
    <property type="term" value="F:calcium ion binding"/>
    <property type="evidence" value="ECO:0007669"/>
    <property type="project" value="UniProtKB-UniRule"/>
</dbReference>
<evidence type="ECO:0000256" key="6">
    <source>
        <dbReference type="ARBA" id="ARBA00022837"/>
    </source>
</evidence>
<dbReference type="FunFam" id="2.60.40.60:FF:000092">
    <property type="entry name" value="Protocadherin 8"/>
    <property type="match status" value="1"/>
</dbReference>
<sequence length="1144" mass="127081">MLIKNFVFIFYYTVISVCWSAENNAPVINFTVVENVRIGYFIGSIKEKVAPLFNISKSNETYLFSFWASSEYQSLFLISSDTGNLTTLDTIDREAICKSLPTCILKFDVSVTSKGGTFYRYVTISVQIEDVNDNAPTFPNKSMILQISEGVQVGSVYRIDSPVDRDTGVNNSIQDIKIVPNSDVFDLDMEPNLDGSFQVKIRVKSNLDREMKDFYEIIVVAKDGGDPPKSGSLTVNIYILDVNDNKPQFSNTTYRVGVNETTPTNSVILTLSATDADIGENGRVTYRISNYQLDADLIKEIFFINSQSGELQLKTDMINKQGKSYKFIVEAVDHGVEPLESQAEVTVDIIDSVNNAPLLRLIPSFGGNVQFINISESAALGTFVANLEVVDSDVGENGNISCVSLNSYFTVAFLGSSDFLMRFVVTVNNILDRETQDLHNVTIICFDHGSPRLSSSVSFLVHVTDVNDNRPLFKSENYTAYIPENNNINAIILQVSATDQDAGNNGLVQYYVNEDGQGVVTVGHTNGILYAAKIFDREANNSYVFRILAIDLGTPSLTGTATVTLYTEDRNDQVPRFLNTVNTFRVAENLPSDTSVGYLKAEDGDVGINAELSFAMLKDNSSVPFVVFNDGLIKTIKELDREEQSRYDFQVMVTDHGEPRLSSIGYISVYVTDENDNVPRITYPNEKNSTISIPYPDEENTFVCQIQAYDNDDGDNSVLVYSISAGNDLGIFKIDENLGTIDTQSFVSIDSDMKVSLLIYVEDKGKNPLSSSANLNINLRYTNATKTMSTEPKEDSKYIIISVVVISATIVISGVIIGIIFFLRRVDQNKKKAIQGQHHADSDFGFQSQSSPEKPVYTIDRFMNGACIQTDKQDSVNKKNEANFSSNCSYDPLPKCHMVINLSGCAKLKTASETDKQPHSPILLNSPGSHASQDRSRTQLYGMDQQQMMLQSRAKQWIKEQQLHQKQFSGHMEDSHSHTSGETIPSDSGRGGSEEDMSSVPNSADDAKVFGIPVLEMQNKSAHLYPADLGLHSHPPYLDHKRPSSSPFSFTNHVLGEKFDTSENYKDSHMPNIYLNEFSRPLRDLNKSVSWRNPYVKTHSPMNCTGDSSMNSFFENTGTLKSNDEDDCSTSTSGSYTLYPEEIL</sequence>
<feature type="domain" description="Cadherin" evidence="15">
    <location>
        <begin position="139"/>
        <end position="249"/>
    </location>
</feature>
<dbReference type="Pfam" id="PF00028">
    <property type="entry name" value="Cadherin"/>
    <property type="match status" value="6"/>
</dbReference>
<feature type="domain" description="Cadherin" evidence="15">
    <location>
        <begin position="578"/>
        <end position="681"/>
    </location>
</feature>
<organism evidence="16 17">
    <name type="scientific">Sinanodonta woodiana</name>
    <name type="common">Chinese pond mussel</name>
    <name type="synonym">Anodonta woodiana</name>
    <dbReference type="NCBI Taxonomy" id="1069815"/>
    <lineage>
        <taxon>Eukaryota</taxon>
        <taxon>Metazoa</taxon>
        <taxon>Spiralia</taxon>
        <taxon>Lophotrochozoa</taxon>
        <taxon>Mollusca</taxon>
        <taxon>Bivalvia</taxon>
        <taxon>Autobranchia</taxon>
        <taxon>Heteroconchia</taxon>
        <taxon>Palaeoheterodonta</taxon>
        <taxon>Unionida</taxon>
        <taxon>Unionoidea</taxon>
        <taxon>Unionidae</taxon>
        <taxon>Unioninae</taxon>
        <taxon>Sinanodonta</taxon>
    </lineage>
</organism>
<dbReference type="FunFam" id="2.60.40.60:FF:000020">
    <property type="entry name" value="Dachsous cadherin-related 1b"/>
    <property type="match status" value="2"/>
</dbReference>
<dbReference type="Proteomes" id="UP001634394">
    <property type="component" value="Unassembled WGS sequence"/>
</dbReference>
<evidence type="ECO:0000256" key="5">
    <source>
        <dbReference type="ARBA" id="ARBA00022737"/>
    </source>
</evidence>
<evidence type="ECO:0000313" key="16">
    <source>
        <dbReference type="EMBL" id="KAL3880283.1"/>
    </source>
</evidence>
<feature type="domain" description="Cadherin" evidence="15">
    <location>
        <begin position="24"/>
        <end position="138"/>
    </location>
</feature>
<evidence type="ECO:0000256" key="3">
    <source>
        <dbReference type="ARBA" id="ARBA00022692"/>
    </source>
</evidence>
<feature type="transmembrane region" description="Helical" evidence="13">
    <location>
        <begin position="798"/>
        <end position="823"/>
    </location>
</feature>
<evidence type="ECO:0000256" key="7">
    <source>
        <dbReference type="ARBA" id="ARBA00022889"/>
    </source>
</evidence>
<dbReference type="GO" id="GO:0007155">
    <property type="term" value="P:cell adhesion"/>
    <property type="evidence" value="ECO:0007669"/>
    <property type="project" value="UniProtKB-KW"/>
</dbReference>
<reference evidence="16 17" key="1">
    <citation type="submission" date="2024-11" db="EMBL/GenBank/DDBJ databases">
        <title>Chromosome-level genome assembly of the freshwater bivalve Anodonta woodiana.</title>
        <authorList>
            <person name="Chen X."/>
        </authorList>
    </citation>
    <scope>NUCLEOTIDE SEQUENCE [LARGE SCALE GENOMIC DNA]</scope>
    <source>
        <strain evidence="16">MN2024</strain>
        <tissue evidence="16">Gills</tissue>
    </source>
</reference>
<evidence type="ECO:0000256" key="14">
    <source>
        <dbReference type="SAM" id="SignalP"/>
    </source>
</evidence>